<accession>A0A1T1H7G9</accession>
<feature type="non-terminal residue" evidence="2">
    <location>
        <position position="100"/>
    </location>
</feature>
<feature type="signal peptide" evidence="1">
    <location>
        <begin position="1"/>
        <end position="26"/>
    </location>
</feature>
<feature type="chain" id="PRO_5012526745" description="Solute-binding protein family 3/N-terminal domain-containing protein" evidence="1">
    <location>
        <begin position="27"/>
        <end position="100"/>
    </location>
</feature>
<gene>
    <name evidence="2" type="ORF">BTA35_0216590</name>
</gene>
<name>A0A1T1H7G9_OCELI</name>
<evidence type="ECO:0000313" key="2">
    <source>
        <dbReference type="EMBL" id="OOV85829.1"/>
    </source>
</evidence>
<organism evidence="2 3">
    <name type="scientific">Oceanospirillum linum</name>
    <dbReference type="NCBI Taxonomy" id="966"/>
    <lineage>
        <taxon>Bacteria</taxon>
        <taxon>Pseudomonadati</taxon>
        <taxon>Pseudomonadota</taxon>
        <taxon>Gammaproteobacteria</taxon>
        <taxon>Oceanospirillales</taxon>
        <taxon>Oceanospirillaceae</taxon>
        <taxon>Oceanospirillum</taxon>
    </lineage>
</organism>
<dbReference type="STRING" id="966.BTA35_0216590"/>
<keyword evidence="1" id="KW-0732">Signal</keyword>
<evidence type="ECO:0008006" key="4">
    <source>
        <dbReference type="Google" id="ProtNLM"/>
    </source>
</evidence>
<comment type="caution">
    <text evidence="2">The sequence shown here is derived from an EMBL/GenBank/DDBJ whole genome shotgun (WGS) entry which is preliminary data.</text>
</comment>
<sequence length="100" mass="11501">MPFKLTCTLLLMPLLLVHLCYSVANAASTKPTEIQMWSYYQFPPFLTAPNKGLLYDFTDLLNQKSQGHYHFTLSMYPRKRLDLKLATGEQGVVLFVNGLW</sequence>
<proteinExistence type="predicted"/>
<dbReference type="EMBL" id="MTSD02000049">
    <property type="protein sequence ID" value="OOV85829.1"/>
    <property type="molecule type" value="Genomic_DNA"/>
</dbReference>
<evidence type="ECO:0000256" key="1">
    <source>
        <dbReference type="SAM" id="SignalP"/>
    </source>
</evidence>
<dbReference type="Proteomes" id="UP000190064">
    <property type="component" value="Unassembled WGS sequence"/>
</dbReference>
<protein>
    <recommendedName>
        <fullName evidence="4">Solute-binding protein family 3/N-terminal domain-containing protein</fullName>
    </recommendedName>
</protein>
<reference evidence="2" key="1">
    <citation type="submission" date="2017-02" db="EMBL/GenBank/DDBJ databases">
        <title>Draft Genome Sequence of the Salt Water Bacterium Oceanospirillum linum ATCC 11336.</title>
        <authorList>
            <person name="Trachtenberg A.M."/>
            <person name="Carney J.G."/>
            <person name="Linnane J.D."/>
            <person name="Rheaume B.A."/>
            <person name="Pitts N.L."/>
            <person name="Mykles D.L."/>
            <person name="Maclea K.S."/>
        </authorList>
    </citation>
    <scope>NUCLEOTIDE SEQUENCE [LARGE SCALE GENOMIC DNA]</scope>
    <source>
        <strain evidence="2">ATCC 11336</strain>
    </source>
</reference>
<keyword evidence="3" id="KW-1185">Reference proteome</keyword>
<dbReference type="AlphaFoldDB" id="A0A1T1H7G9"/>
<evidence type="ECO:0000313" key="3">
    <source>
        <dbReference type="Proteomes" id="UP000190064"/>
    </source>
</evidence>